<dbReference type="EMBL" id="JAZGSY010000246">
    <property type="protein sequence ID" value="KAL1837989.1"/>
    <property type="molecule type" value="Genomic_DNA"/>
</dbReference>
<sequence length="419" mass="46710">MDSKTLSSRLRELVQFLSTVKGDLANVTGPPSLLAPCSVVEVGRCWAERPHLFSAPALEPRADRRALLVLRWFLASLRSQLYVGVDHAAHAAAAGKKKGKGTGPGVSIRKPLNAFLGELFLASWTTEEEPCKARTELVAEQVSHHPPITAMHICAKEHDVRADGYARVEMTFRASSGVLIRQVGHATLRVGRFEEEWLIPLPEVRVRGFLAGCLYPEIAGTYHIVGSSGWAVEMQFWGEGLVRGTRNSLSARVYASREDMKKKQNAVYEVSGQWNVGWTVRECATGEVVEVYEVDAPENEPVAMETEPVEMQDSWETRRAWAGVLRGMAAGDMATVVAEKTQIEEAQRRMRANEAAKGVVWEPLFFRSCAGEEHAVFHKLVTGLDWPLHHERTKGVWRVNEERVRKVQRPFRGDLTPLG</sequence>
<gene>
    <name evidence="3" type="ORF">VTJ49DRAFT_3157</name>
</gene>
<accession>A0ABR3V842</accession>
<name>A0ABR3V842_HUMIN</name>
<evidence type="ECO:0000313" key="4">
    <source>
        <dbReference type="Proteomes" id="UP001583172"/>
    </source>
</evidence>
<dbReference type="InterPro" id="IPR018494">
    <property type="entry name" value="Oxysterol-bd_CS"/>
</dbReference>
<proteinExistence type="inferred from homology"/>
<dbReference type="PROSITE" id="PS01013">
    <property type="entry name" value="OSBP"/>
    <property type="match status" value="1"/>
</dbReference>
<dbReference type="PANTHER" id="PTHR10972">
    <property type="entry name" value="OXYSTEROL-BINDING PROTEIN-RELATED"/>
    <property type="match status" value="1"/>
</dbReference>
<protein>
    <recommendedName>
        <fullName evidence="5">Oxysterol-binding protein</fullName>
    </recommendedName>
</protein>
<dbReference type="PANTHER" id="PTHR10972:SF92">
    <property type="entry name" value="OXYSTEROL BINDING PROTEIN"/>
    <property type="match status" value="1"/>
</dbReference>
<dbReference type="InterPro" id="IPR037239">
    <property type="entry name" value="OSBP_sf"/>
</dbReference>
<dbReference type="Pfam" id="PF01237">
    <property type="entry name" value="Oxysterol_BP"/>
    <property type="match status" value="1"/>
</dbReference>
<evidence type="ECO:0000256" key="2">
    <source>
        <dbReference type="RuleBase" id="RU003844"/>
    </source>
</evidence>
<evidence type="ECO:0000313" key="3">
    <source>
        <dbReference type="EMBL" id="KAL1837989.1"/>
    </source>
</evidence>
<dbReference type="SUPFAM" id="SSF144000">
    <property type="entry name" value="Oxysterol-binding protein-like"/>
    <property type="match status" value="1"/>
</dbReference>
<organism evidence="3 4">
    <name type="scientific">Humicola insolens</name>
    <name type="common">Soft-rot fungus</name>
    <dbReference type="NCBI Taxonomy" id="85995"/>
    <lineage>
        <taxon>Eukaryota</taxon>
        <taxon>Fungi</taxon>
        <taxon>Dikarya</taxon>
        <taxon>Ascomycota</taxon>
        <taxon>Pezizomycotina</taxon>
        <taxon>Sordariomycetes</taxon>
        <taxon>Sordariomycetidae</taxon>
        <taxon>Sordariales</taxon>
        <taxon>Chaetomiaceae</taxon>
        <taxon>Mycothermus</taxon>
    </lineage>
</organism>
<evidence type="ECO:0008006" key="5">
    <source>
        <dbReference type="Google" id="ProtNLM"/>
    </source>
</evidence>
<keyword evidence="4" id="KW-1185">Reference proteome</keyword>
<dbReference type="Gene3D" id="3.30.70.3490">
    <property type="match status" value="1"/>
</dbReference>
<comment type="caution">
    <text evidence="3">The sequence shown here is derived from an EMBL/GenBank/DDBJ whole genome shotgun (WGS) entry which is preliminary data.</text>
</comment>
<comment type="similarity">
    <text evidence="1 2">Belongs to the OSBP family.</text>
</comment>
<dbReference type="Proteomes" id="UP001583172">
    <property type="component" value="Unassembled WGS sequence"/>
</dbReference>
<reference evidence="3 4" key="1">
    <citation type="journal article" date="2024" name="Commun. Biol.">
        <title>Comparative genomic analysis of thermophilic fungi reveals convergent evolutionary adaptations and gene losses.</title>
        <authorList>
            <person name="Steindorff A.S."/>
            <person name="Aguilar-Pontes M.V."/>
            <person name="Robinson A.J."/>
            <person name="Andreopoulos B."/>
            <person name="LaButti K."/>
            <person name="Kuo A."/>
            <person name="Mondo S."/>
            <person name="Riley R."/>
            <person name="Otillar R."/>
            <person name="Haridas S."/>
            <person name="Lipzen A."/>
            <person name="Grimwood J."/>
            <person name="Schmutz J."/>
            <person name="Clum A."/>
            <person name="Reid I.D."/>
            <person name="Moisan M.C."/>
            <person name="Butler G."/>
            <person name="Nguyen T.T.M."/>
            <person name="Dewar K."/>
            <person name="Conant G."/>
            <person name="Drula E."/>
            <person name="Henrissat B."/>
            <person name="Hansel C."/>
            <person name="Singer S."/>
            <person name="Hutchinson M.I."/>
            <person name="de Vries R.P."/>
            <person name="Natvig D.O."/>
            <person name="Powell A.J."/>
            <person name="Tsang A."/>
            <person name="Grigoriev I.V."/>
        </authorList>
    </citation>
    <scope>NUCLEOTIDE SEQUENCE [LARGE SCALE GENOMIC DNA]</scope>
    <source>
        <strain evidence="3 4">CBS 620.91</strain>
    </source>
</reference>
<dbReference type="Gene3D" id="2.40.160.120">
    <property type="match status" value="1"/>
</dbReference>
<dbReference type="InterPro" id="IPR000648">
    <property type="entry name" value="Oxysterol-bd"/>
</dbReference>
<dbReference type="Gene3D" id="1.10.287.2720">
    <property type="match status" value="1"/>
</dbReference>
<evidence type="ECO:0000256" key="1">
    <source>
        <dbReference type="ARBA" id="ARBA00008842"/>
    </source>
</evidence>